<dbReference type="Pfam" id="PF00018">
    <property type="entry name" value="SH3_1"/>
    <property type="match status" value="1"/>
</dbReference>
<proteinExistence type="predicted"/>
<dbReference type="Pfam" id="PF09431">
    <property type="entry name" value="SPIN90_LRD"/>
    <property type="match status" value="1"/>
</dbReference>
<dbReference type="EMBL" id="JAWJWF010000002">
    <property type="protein sequence ID" value="KAK6638372.1"/>
    <property type="molecule type" value="Genomic_DNA"/>
</dbReference>
<gene>
    <name evidence="5" type="ORF">RUM44_008801</name>
</gene>
<feature type="region of interest" description="Disordered" evidence="3">
    <location>
        <begin position="157"/>
        <end position="190"/>
    </location>
</feature>
<keyword evidence="1 2" id="KW-0728">SH3 domain</keyword>
<dbReference type="InterPro" id="IPR001452">
    <property type="entry name" value="SH3_domain"/>
</dbReference>
<feature type="region of interest" description="Disordered" evidence="3">
    <location>
        <begin position="219"/>
        <end position="248"/>
    </location>
</feature>
<evidence type="ECO:0000256" key="3">
    <source>
        <dbReference type="SAM" id="MobiDB-lite"/>
    </source>
</evidence>
<evidence type="ECO:0000313" key="6">
    <source>
        <dbReference type="Proteomes" id="UP001359485"/>
    </source>
</evidence>
<dbReference type="InterPro" id="IPR036028">
    <property type="entry name" value="SH3-like_dom_sf"/>
</dbReference>
<evidence type="ECO:0000256" key="2">
    <source>
        <dbReference type="PROSITE-ProRule" id="PRU00192"/>
    </source>
</evidence>
<evidence type="ECO:0000313" key="5">
    <source>
        <dbReference type="EMBL" id="KAK6638372.1"/>
    </source>
</evidence>
<organism evidence="5 6">
    <name type="scientific">Polyplax serrata</name>
    <name type="common">Common mouse louse</name>
    <dbReference type="NCBI Taxonomy" id="468196"/>
    <lineage>
        <taxon>Eukaryota</taxon>
        <taxon>Metazoa</taxon>
        <taxon>Ecdysozoa</taxon>
        <taxon>Arthropoda</taxon>
        <taxon>Hexapoda</taxon>
        <taxon>Insecta</taxon>
        <taxon>Pterygota</taxon>
        <taxon>Neoptera</taxon>
        <taxon>Paraneoptera</taxon>
        <taxon>Psocodea</taxon>
        <taxon>Troctomorpha</taxon>
        <taxon>Phthiraptera</taxon>
        <taxon>Anoplura</taxon>
        <taxon>Polyplacidae</taxon>
        <taxon>Polyplax</taxon>
    </lineage>
</organism>
<keyword evidence="6" id="KW-1185">Reference proteome</keyword>
<dbReference type="InterPro" id="IPR018556">
    <property type="entry name" value="SPIN90/Ldb17_LRD"/>
</dbReference>
<dbReference type="PROSITE" id="PS50002">
    <property type="entry name" value="SH3"/>
    <property type="match status" value="1"/>
</dbReference>
<evidence type="ECO:0000256" key="1">
    <source>
        <dbReference type="ARBA" id="ARBA00022443"/>
    </source>
</evidence>
<feature type="compositionally biased region" description="Basic and acidic residues" evidence="3">
    <location>
        <begin position="172"/>
        <end position="183"/>
    </location>
</feature>
<sequence>MEGKPESLEMAKALYHFKATIAKTLSFRESEYFIVYQPSTKQKNWWQVINSKAEVGYVPSNYVISVQVLPEFVIKYVDECICLLRKESDKMDGCLPNERQEVLLKLLERKNQVEKIISSKSQSPVKAVNSSHICPTSGPISRISPPLLLHTENKVKHGDSTPSFHSDTTEDDSTKTFTMEKRSYSTLSRISGPNSIERTVSKDTVSDICGQVGSSILETSRTRSLTSTQQQDSDDAESHPLSRKPSVTVETEVITKETVYQLVEQVRCHTELSHELSRVAVNVVVTELQKLLPNSPVLEKILLLVQRPISAPKPMIEETHDAKRLHVIFSELTSCKDDAQQRSWMLHEDEGIIIDYVKELTSILMNADANVSKHVISSDQYAGVLALIQYYQMEVRWSIRQPLLQALGVLCNLDRDIISIFLSSVLPMELARDMKSNPRNIPKLNHSALLLTMTFSMGEPMPINHLEHLGMDFINFLLNHIEDPPDTDVEDQVPDLFITLVLSYNLQFKIIHDNVVVKTLAQRSVAKTFTEKILLLLNREDDPVRIFDHEPAPPHSVLKLFIDIFSNSATANLFYTNDVKVLIDIMVRQLADLSPGDQRRHLYLQLCRVVMRNSGYAEHHHRRDDIAKSFTRIFCEETEISQKDQQLVREISNEFAQYFK</sequence>
<dbReference type="Proteomes" id="UP001359485">
    <property type="component" value="Unassembled WGS sequence"/>
</dbReference>
<dbReference type="PANTHER" id="PTHR13357">
    <property type="entry name" value="SH3 ADAPTER PROTEIN SPIN90 NCK INTERACTING PROTEIN WITH SH3 DOMAIN"/>
    <property type="match status" value="1"/>
</dbReference>
<comment type="caution">
    <text evidence="5">The sequence shown here is derived from an EMBL/GenBank/DDBJ whole genome shotgun (WGS) entry which is preliminary data.</text>
</comment>
<dbReference type="InterPro" id="IPR030125">
    <property type="entry name" value="SPIN90/Ldb17"/>
</dbReference>
<dbReference type="SUPFAM" id="SSF50044">
    <property type="entry name" value="SH3-domain"/>
    <property type="match status" value="1"/>
</dbReference>
<name>A0ABR1BDH9_POLSC</name>
<evidence type="ECO:0000259" key="4">
    <source>
        <dbReference type="PROSITE" id="PS50002"/>
    </source>
</evidence>
<reference evidence="5 6" key="1">
    <citation type="submission" date="2023-09" db="EMBL/GenBank/DDBJ databases">
        <title>Genomes of two closely related lineages of the louse Polyplax serrata with different host specificities.</title>
        <authorList>
            <person name="Martinu J."/>
            <person name="Tarabai H."/>
            <person name="Stefka J."/>
            <person name="Hypsa V."/>
        </authorList>
    </citation>
    <scope>NUCLEOTIDE SEQUENCE [LARGE SCALE GENOMIC DNA]</scope>
    <source>
        <strain evidence="5">98ZLc_SE</strain>
    </source>
</reference>
<accession>A0ABR1BDH9</accession>
<dbReference type="Gene3D" id="2.30.30.40">
    <property type="entry name" value="SH3 Domains"/>
    <property type="match status" value="1"/>
</dbReference>
<protein>
    <recommendedName>
        <fullName evidence="4">SH3 domain-containing protein</fullName>
    </recommendedName>
</protein>
<dbReference type="PANTHER" id="PTHR13357:SF1">
    <property type="entry name" value="NCK-INTERACTING PROTEIN WITH SH3 DOMAIN"/>
    <property type="match status" value="1"/>
</dbReference>
<dbReference type="SMART" id="SM00326">
    <property type="entry name" value="SH3"/>
    <property type="match status" value="1"/>
</dbReference>
<feature type="domain" description="SH3" evidence="4">
    <location>
        <begin position="6"/>
        <end position="68"/>
    </location>
</feature>
<feature type="compositionally biased region" description="Low complexity" evidence="3">
    <location>
        <begin position="219"/>
        <end position="231"/>
    </location>
</feature>